<accession>A0A7J8DXG8</accession>
<gene>
    <name evidence="1" type="ORF">HJG63_008395</name>
</gene>
<protein>
    <submittedName>
        <fullName evidence="1">Uncharacterized protein</fullName>
    </submittedName>
</protein>
<reference evidence="1 2" key="1">
    <citation type="journal article" date="2020" name="Nature">
        <title>Six reference-quality genomes reveal evolution of bat adaptations.</title>
        <authorList>
            <person name="Jebb D."/>
            <person name="Huang Z."/>
            <person name="Pippel M."/>
            <person name="Hughes G.M."/>
            <person name="Lavrichenko K."/>
            <person name="Devanna P."/>
            <person name="Winkler S."/>
            <person name="Jermiin L.S."/>
            <person name="Skirmuntt E.C."/>
            <person name="Katzourakis A."/>
            <person name="Burkitt-Gray L."/>
            <person name="Ray D.A."/>
            <person name="Sullivan K.A.M."/>
            <person name="Roscito J.G."/>
            <person name="Kirilenko B.M."/>
            <person name="Davalos L.M."/>
            <person name="Corthals A.P."/>
            <person name="Power M.L."/>
            <person name="Jones G."/>
            <person name="Ransome R.D."/>
            <person name="Dechmann D.K.N."/>
            <person name="Locatelli A.G."/>
            <person name="Puechmaille S.J."/>
            <person name="Fedrigo O."/>
            <person name="Jarvis E.D."/>
            <person name="Hiller M."/>
            <person name="Vernes S.C."/>
            <person name="Myers E.W."/>
            <person name="Teeling E.C."/>
        </authorList>
    </citation>
    <scope>NUCLEOTIDE SEQUENCE [LARGE SCALE GENOMIC DNA]</scope>
    <source>
        <strain evidence="1">MRouAeg1</strain>
        <tissue evidence="1">Muscle</tissue>
    </source>
</reference>
<evidence type="ECO:0000313" key="1">
    <source>
        <dbReference type="EMBL" id="KAF6427927.1"/>
    </source>
</evidence>
<dbReference type="Proteomes" id="UP000593571">
    <property type="component" value="Unassembled WGS sequence"/>
</dbReference>
<proteinExistence type="predicted"/>
<keyword evidence="2" id="KW-1185">Reference proteome</keyword>
<dbReference type="EMBL" id="JACASE010000011">
    <property type="protein sequence ID" value="KAF6427927.1"/>
    <property type="molecule type" value="Genomic_DNA"/>
</dbReference>
<organism evidence="1 2">
    <name type="scientific">Rousettus aegyptiacus</name>
    <name type="common">Egyptian fruit bat</name>
    <name type="synonym">Pteropus aegyptiacus</name>
    <dbReference type="NCBI Taxonomy" id="9407"/>
    <lineage>
        <taxon>Eukaryota</taxon>
        <taxon>Metazoa</taxon>
        <taxon>Chordata</taxon>
        <taxon>Craniata</taxon>
        <taxon>Vertebrata</taxon>
        <taxon>Euteleostomi</taxon>
        <taxon>Mammalia</taxon>
        <taxon>Eutheria</taxon>
        <taxon>Laurasiatheria</taxon>
        <taxon>Chiroptera</taxon>
        <taxon>Yinpterochiroptera</taxon>
        <taxon>Pteropodoidea</taxon>
        <taxon>Pteropodidae</taxon>
        <taxon>Rousettinae</taxon>
        <taxon>Rousettus</taxon>
    </lineage>
</organism>
<comment type="caution">
    <text evidence="1">The sequence shown here is derived from an EMBL/GenBank/DDBJ whole genome shotgun (WGS) entry which is preliminary data.</text>
</comment>
<dbReference type="AlphaFoldDB" id="A0A7J8DXG8"/>
<name>A0A7J8DXG8_ROUAE</name>
<sequence length="142" mass="16069">MWTTCGPNVYVTMDTPLLAVRCYFRHCWTDGLCSEWGRFMPQRENFYRAVSSLYTKCSHHFASVGAEWGQITSEYWNDSFSPSILPPVSGPGHNCGDSGCLLSAPLPPPHPLHHPPSYCFCHVWGMCLELSSCWNTVNPFTY</sequence>
<evidence type="ECO:0000313" key="2">
    <source>
        <dbReference type="Proteomes" id="UP000593571"/>
    </source>
</evidence>